<proteinExistence type="predicted"/>
<feature type="chain" id="PRO_5018074019" evidence="1">
    <location>
        <begin position="25"/>
        <end position="535"/>
    </location>
</feature>
<evidence type="ECO:0000313" key="3">
    <source>
        <dbReference type="Proteomes" id="UP000278334"/>
    </source>
</evidence>
<organism evidence="2 3">
    <name type="scientific">Bathymodiolus thermophilus thioautotrophic gill symbiont</name>
    <dbReference type="NCBI Taxonomy" id="2360"/>
    <lineage>
        <taxon>Bacteria</taxon>
        <taxon>Pseudomonadati</taxon>
        <taxon>Pseudomonadota</taxon>
        <taxon>Gammaproteobacteria</taxon>
        <taxon>sulfur-oxidizing symbionts</taxon>
    </lineage>
</organism>
<dbReference type="EMBL" id="CP024634">
    <property type="protein sequence ID" value="AYQ56785.1"/>
    <property type="molecule type" value="Genomic_DNA"/>
</dbReference>
<protein>
    <submittedName>
        <fullName evidence="2">Uncharacterized protein</fullName>
    </submittedName>
</protein>
<gene>
    <name evidence="2" type="ORF">MS2017_1078</name>
</gene>
<dbReference type="Proteomes" id="UP000278334">
    <property type="component" value="Chromosome"/>
</dbReference>
<evidence type="ECO:0000313" key="2">
    <source>
        <dbReference type="EMBL" id="AYQ56785.1"/>
    </source>
</evidence>
<evidence type="ECO:0000256" key="1">
    <source>
        <dbReference type="SAM" id="SignalP"/>
    </source>
</evidence>
<reference evidence="2 3" key="1">
    <citation type="submission" date="2017-11" db="EMBL/GenBank/DDBJ databases">
        <title>Genome sequence of the bacterial symbiont EPR9N from a vent mussel Bathymodiolus thermophilus.</title>
        <authorList>
            <person name="Won Y.-J."/>
        </authorList>
    </citation>
    <scope>NUCLEOTIDE SEQUENCE [LARGE SCALE GENOMIC DNA]</scope>
    <source>
        <strain evidence="2 3">EPR9N</strain>
    </source>
</reference>
<accession>A0A3G3ILW4</accession>
<feature type="signal peptide" evidence="1">
    <location>
        <begin position="1"/>
        <end position="24"/>
    </location>
</feature>
<sequence length="535" mass="59781" precursor="true">MKNLRNLFKSVALATTLLSTVVFGNPDNDITAISSKLSSDGKTFAVTIDFDDPIMWASAKPGSAYDGGEWCFDDLMKVNGEYGATCTSISLSSGMRMKMEVRNLPRESTVTMSRSAFVSALENNFTKRTDEWFDVDWDNDTDEKFCQLNFPANGAMQSWYDEDCNSLEIERINWILTYNFKTTYSDKTNTATFSNSFHSPTKAMPREGINPMTNEGITLTVSAPSTRTYYRLFKVNGRYFPASGKLSADGADIKFTLANLPQEPNVEISWNDYFNLLKHRFRAPSGRFLDATRAVQRYSYFYTVRGSARSLNHTISHNGSRWNRPLNSKYTKVWENNAVGNWNTASKSINTLVLAAKVERENNNAKDVNNSALVEDRKVAASTIKVNALNYIQGDESDKFAHTKEALSNLVALFNLADETTNKIIDDTLRANAQNTVLEIKGILDFMKTKLREVYAITGLKGFLKYPTLKGVTFTASESNYINHTNDKGEYFCQPGEDVTFSIGLIKLFSVSCNSTNAGDSSTSTITLIKTPPTP</sequence>
<dbReference type="AlphaFoldDB" id="A0A3G3ILW4"/>
<name>A0A3G3ILW4_9GAMM</name>
<dbReference type="KEGG" id="bthg:MS2017_1078"/>
<keyword evidence="1" id="KW-0732">Signal</keyword>